<proteinExistence type="predicted"/>
<evidence type="ECO:0000259" key="3">
    <source>
        <dbReference type="SMART" id="SM00460"/>
    </source>
</evidence>
<dbReference type="InterPro" id="IPR002931">
    <property type="entry name" value="Transglutaminase-like"/>
</dbReference>
<reference evidence="4" key="1">
    <citation type="submission" date="2019-11" db="EMBL/GenBank/DDBJ databases">
        <authorList>
            <person name="Feng L."/>
        </authorList>
    </citation>
    <scope>NUCLEOTIDE SEQUENCE</scope>
    <source>
        <strain evidence="4">AodontolyticusLFYP35</strain>
    </source>
</reference>
<evidence type="ECO:0000313" key="4">
    <source>
        <dbReference type="EMBL" id="VYS73062.1"/>
    </source>
</evidence>
<gene>
    <name evidence="4" type="ORF">AOLFYP35_00063</name>
</gene>
<dbReference type="AlphaFoldDB" id="A0A6N2QWT8"/>
<dbReference type="Gene3D" id="3.10.620.30">
    <property type="match status" value="1"/>
</dbReference>
<keyword evidence="2" id="KW-0732">Signal</keyword>
<organism evidence="4">
    <name type="scientific">Schaalia odontolytica</name>
    <dbReference type="NCBI Taxonomy" id="1660"/>
    <lineage>
        <taxon>Bacteria</taxon>
        <taxon>Bacillati</taxon>
        <taxon>Actinomycetota</taxon>
        <taxon>Actinomycetes</taxon>
        <taxon>Actinomycetales</taxon>
        <taxon>Actinomycetaceae</taxon>
        <taxon>Schaalia</taxon>
    </lineage>
</organism>
<feature type="region of interest" description="Disordered" evidence="1">
    <location>
        <begin position="225"/>
        <end position="250"/>
    </location>
</feature>
<feature type="compositionally biased region" description="Basic and acidic residues" evidence="1">
    <location>
        <begin position="239"/>
        <end position="250"/>
    </location>
</feature>
<dbReference type="GO" id="GO:0005737">
    <property type="term" value="C:cytoplasm"/>
    <property type="evidence" value="ECO:0007669"/>
    <property type="project" value="TreeGrafter"/>
</dbReference>
<dbReference type="EMBL" id="CACRSM010000001">
    <property type="protein sequence ID" value="VYS73062.1"/>
    <property type="molecule type" value="Genomic_DNA"/>
</dbReference>
<evidence type="ECO:0000256" key="1">
    <source>
        <dbReference type="SAM" id="MobiDB-lite"/>
    </source>
</evidence>
<dbReference type="PANTHER" id="PTHR46333:SF2">
    <property type="entry name" value="CYTOKINESIS PROTEIN 3"/>
    <property type="match status" value="1"/>
</dbReference>
<dbReference type="InterPro" id="IPR038765">
    <property type="entry name" value="Papain-like_cys_pep_sf"/>
</dbReference>
<feature type="domain" description="Transglutaminase-like" evidence="3">
    <location>
        <begin position="610"/>
        <end position="671"/>
    </location>
</feature>
<feature type="compositionally biased region" description="Polar residues" evidence="1">
    <location>
        <begin position="228"/>
        <end position="238"/>
    </location>
</feature>
<sequence>MTFSRFFTRTIAALSIVTLASFALPSAAHADDSVDQLKKNDPTAFEWLEGVQEVNQGDQLVIPTKVKLADFEKRKSDEADSKSSRFATPFAVYSDAALDVDLEFELGTYGTEGISISPSWITLQSGSHASPLADITGSSGWGLLPMYYLVQYNDLQTGKLLEHPIVRRIRVSDEGFLPRPQNISVDEEDNGTFSVSWDPVEGADSYYVVFLNSTDKDGKTRLSPRLAASTNQTSWNSDQRADDEPPRDRTLNTALPAFLTVQEDSKGSSREGWLTDEELDRILNSKGKQVSVIAKKNAKISKMSNFIDIANTLGNTPIRIASNAQRQLGLDRWEFDNLSELPAQIPMTMADGHTRMQSLVVDPEKSWVASSNPKTVKDPEAKLNVVYHIGNTRFTSHYIVKNFDPSTYTEDLQKLKKDQEEANTGYFAPNLTYTKQVQKKESNDNVARTFPDTPVQVLATTPLSKYIAANLMMGYTNIDLSQFPEAESDSRIKAALIEAKDQNGLIPFIIGYQYASKDKVLHVTLGTEGATDQHLSPKDYSGQINSKADQVVAEIIKPGMDEETKVRAINSWIINHATYNYDGLEGSHKVWEKTGTLTPEYTPDHDSGGIFFKGTTVCEGYANVFQLLATKSGLSSVVMTGIVTRTNGAKAGHAWNQVKVNGTWKTVDTTWNDGGDSGDPAVETKYLMIPNNDPLLTRNRAWKDPALKKIL</sequence>
<protein>
    <submittedName>
        <fullName evidence="4">Transglutaminase-like superfamily protein</fullName>
    </submittedName>
</protein>
<evidence type="ECO:0000256" key="2">
    <source>
        <dbReference type="SAM" id="SignalP"/>
    </source>
</evidence>
<dbReference type="SMART" id="SM00460">
    <property type="entry name" value="TGc"/>
    <property type="match status" value="1"/>
</dbReference>
<accession>A0A6N2QWT8</accession>
<dbReference type="SUPFAM" id="SSF49265">
    <property type="entry name" value="Fibronectin type III"/>
    <property type="match status" value="1"/>
</dbReference>
<dbReference type="Pfam" id="PF01841">
    <property type="entry name" value="Transglut_core"/>
    <property type="match status" value="1"/>
</dbReference>
<dbReference type="InterPro" id="IPR036116">
    <property type="entry name" value="FN3_sf"/>
</dbReference>
<feature type="chain" id="PRO_5027096794" evidence="2">
    <location>
        <begin position="31"/>
        <end position="711"/>
    </location>
</feature>
<dbReference type="InterPro" id="IPR052557">
    <property type="entry name" value="CAP/Cytokinesis_protein"/>
</dbReference>
<name>A0A6N2QWT8_9ACTO</name>
<dbReference type="SUPFAM" id="SSF54001">
    <property type="entry name" value="Cysteine proteinases"/>
    <property type="match status" value="1"/>
</dbReference>
<feature type="signal peptide" evidence="2">
    <location>
        <begin position="1"/>
        <end position="30"/>
    </location>
</feature>
<dbReference type="PANTHER" id="PTHR46333">
    <property type="entry name" value="CYTOKINESIS PROTEIN 3"/>
    <property type="match status" value="1"/>
</dbReference>